<organism evidence="2 3">
    <name type="scientific">Sphingorhabdus contaminans</name>
    <dbReference type="NCBI Taxonomy" id="1343899"/>
    <lineage>
        <taxon>Bacteria</taxon>
        <taxon>Pseudomonadati</taxon>
        <taxon>Pseudomonadota</taxon>
        <taxon>Alphaproteobacteria</taxon>
        <taxon>Sphingomonadales</taxon>
        <taxon>Sphingomonadaceae</taxon>
        <taxon>Sphingorhabdus</taxon>
    </lineage>
</organism>
<evidence type="ECO:0000313" key="3">
    <source>
        <dbReference type="Proteomes" id="UP000320160"/>
    </source>
</evidence>
<dbReference type="Gene3D" id="3.40.50.150">
    <property type="entry name" value="Vaccinia Virus protein VP39"/>
    <property type="match status" value="1"/>
</dbReference>
<dbReference type="RefSeq" id="WP_143775299.1">
    <property type="nucleotide sequence ID" value="NZ_VKKU01000001.1"/>
</dbReference>
<evidence type="ECO:0000259" key="1">
    <source>
        <dbReference type="PROSITE" id="PS50123"/>
    </source>
</evidence>
<dbReference type="InterPro" id="IPR050903">
    <property type="entry name" value="Bact_Chemotaxis_MeTrfase"/>
</dbReference>
<dbReference type="SUPFAM" id="SSF53335">
    <property type="entry name" value="S-adenosyl-L-methionine-dependent methyltransferases"/>
    <property type="match status" value="1"/>
</dbReference>
<reference evidence="2 3" key="1">
    <citation type="submission" date="2019-07" db="EMBL/GenBank/DDBJ databases">
        <authorList>
            <person name="Park M."/>
        </authorList>
    </citation>
    <scope>NUCLEOTIDE SEQUENCE [LARGE SCALE GENOMIC DNA]</scope>
    <source>
        <strain evidence="2 3">KCTC32445</strain>
    </source>
</reference>
<dbReference type="InterPro" id="IPR022642">
    <property type="entry name" value="CheR_C"/>
</dbReference>
<dbReference type="PRINTS" id="PR00996">
    <property type="entry name" value="CHERMTFRASE"/>
</dbReference>
<keyword evidence="2" id="KW-0489">Methyltransferase</keyword>
<dbReference type="InterPro" id="IPR000780">
    <property type="entry name" value="CheR_MeTrfase"/>
</dbReference>
<proteinExistence type="predicted"/>
<dbReference type="InterPro" id="IPR029063">
    <property type="entry name" value="SAM-dependent_MTases_sf"/>
</dbReference>
<keyword evidence="2" id="KW-0808">Transferase</keyword>
<dbReference type="Pfam" id="PF01739">
    <property type="entry name" value="CheR"/>
    <property type="match status" value="1"/>
</dbReference>
<dbReference type="PROSITE" id="PS50123">
    <property type="entry name" value="CHER"/>
    <property type="match status" value="1"/>
</dbReference>
<dbReference type="GO" id="GO:0008757">
    <property type="term" value="F:S-adenosylmethionine-dependent methyltransferase activity"/>
    <property type="evidence" value="ECO:0007669"/>
    <property type="project" value="InterPro"/>
</dbReference>
<dbReference type="AlphaFoldDB" id="A0A553WI96"/>
<feature type="domain" description="CheR-type methyltransferase" evidence="1">
    <location>
        <begin position="1"/>
        <end position="266"/>
    </location>
</feature>
<dbReference type="PANTHER" id="PTHR24422">
    <property type="entry name" value="CHEMOTAXIS PROTEIN METHYLTRANSFERASE"/>
    <property type="match status" value="1"/>
</dbReference>
<dbReference type="OrthoDB" id="9816309at2"/>
<comment type="caution">
    <text evidence="2">The sequence shown here is derived from an EMBL/GenBank/DDBJ whole genome shotgun (WGS) entry which is preliminary data.</text>
</comment>
<name>A0A553WI96_9SPHN</name>
<evidence type="ECO:0000313" key="2">
    <source>
        <dbReference type="EMBL" id="TSB04411.1"/>
    </source>
</evidence>
<sequence length="287" mass="32479">MSTTQPKAYATLSALLEKHTGQTLMANRHWRIDMALKPLMRENSIPDLDTLIALIEIDADPKLTSACVEAMINNETCFFRDQANFALLTGPVLDMLREQRMATKKLRIWSAACSTGQEPYSLAMAIQENAEKWRGWTIQIMATDISTSALAQARAGRYSQFEIQRGLPVMQMLRYFDQDLEDWVAKDTLRRAVTFSEHNMLQPAPHFGKFDIILCRNMLMYLGEEKRVQVLDAIASRIADDGILMLGAAETVIGQTEKFKSSAEFRGFYEPVTRAATQSLLAQRRFG</sequence>
<gene>
    <name evidence="2" type="ORF">FOM92_03005</name>
</gene>
<dbReference type="PANTHER" id="PTHR24422:SF21">
    <property type="entry name" value="CHEMOTAXIS PROTEIN METHYLTRANSFERASE 1"/>
    <property type="match status" value="1"/>
</dbReference>
<dbReference type="SMART" id="SM00138">
    <property type="entry name" value="MeTrc"/>
    <property type="match status" value="1"/>
</dbReference>
<dbReference type="EMBL" id="VKKU01000001">
    <property type="protein sequence ID" value="TSB04411.1"/>
    <property type="molecule type" value="Genomic_DNA"/>
</dbReference>
<keyword evidence="3" id="KW-1185">Reference proteome</keyword>
<accession>A0A553WI96</accession>
<dbReference type="GO" id="GO:0032259">
    <property type="term" value="P:methylation"/>
    <property type="evidence" value="ECO:0007669"/>
    <property type="project" value="UniProtKB-KW"/>
</dbReference>
<dbReference type="Proteomes" id="UP000320160">
    <property type="component" value="Unassembled WGS sequence"/>
</dbReference>
<protein>
    <submittedName>
        <fullName evidence="2">Protein-glutamate O-methyltransferase CheR</fullName>
    </submittedName>
</protein>